<sequence length="312" mass="35042">MSPGSPRIPPELEREIFEILASVDPDSVSQLILVAQRVKIWVEKYLYPIIILSYGESNTRGGYPFHDSLSQSLSRFNRISPSILENAVYHLFLDGVGTHRAHSVLSSCKAVRDLWINCAHSSLLDLAGELRLQRLQCDPLLFFRSQRNIDFGHPIFSHITHLELFFDSGAHNQEVITSVWTGLAVIPHLTHVAFSESRFLSTVAPQLLKTCGSLRVLIFLPTNVDLDAHVPNIPHLAEDVRFVQIIVSPQFSFLDDWKRGALGGRDYWSQAEALIARRRNGEIPVDHFVLKAFVGNSESSNELAGDTLWLIG</sequence>
<reference evidence="1" key="1">
    <citation type="submission" date="2023-03" db="EMBL/GenBank/DDBJ databases">
        <title>Massive genome expansion in bonnet fungi (Mycena s.s.) driven by repeated elements and novel gene families across ecological guilds.</title>
        <authorList>
            <consortium name="Lawrence Berkeley National Laboratory"/>
            <person name="Harder C.B."/>
            <person name="Miyauchi S."/>
            <person name="Viragh M."/>
            <person name="Kuo A."/>
            <person name="Thoen E."/>
            <person name="Andreopoulos B."/>
            <person name="Lu D."/>
            <person name="Skrede I."/>
            <person name="Drula E."/>
            <person name="Henrissat B."/>
            <person name="Morin E."/>
            <person name="Kohler A."/>
            <person name="Barry K."/>
            <person name="LaButti K."/>
            <person name="Morin E."/>
            <person name="Salamov A."/>
            <person name="Lipzen A."/>
            <person name="Mereny Z."/>
            <person name="Hegedus B."/>
            <person name="Baldrian P."/>
            <person name="Stursova M."/>
            <person name="Weitz H."/>
            <person name="Taylor A."/>
            <person name="Grigoriev I.V."/>
            <person name="Nagy L.G."/>
            <person name="Martin F."/>
            <person name="Kauserud H."/>
        </authorList>
    </citation>
    <scope>NUCLEOTIDE SEQUENCE</scope>
    <source>
        <strain evidence="1">9284</strain>
    </source>
</reference>
<gene>
    <name evidence="1" type="ORF">FB45DRAFT_1064529</name>
</gene>
<accession>A0AAD7BAR3</accession>
<dbReference type="Proteomes" id="UP001221142">
    <property type="component" value="Unassembled WGS sequence"/>
</dbReference>
<dbReference type="EMBL" id="JARKIF010000025">
    <property type="protein sequence ID" value="KAJ7614897.1"/>
    <property type="molecule type" value="Genomic_DNA"/>
</dbReference>
<dbReference type="AlphaFoldDB" id="A0AAD7BAR3"/>
<comment type="caution">
    <text evidence="1">The sequence shown here is derived from an EMBL/GenBank/DDBJ whole genome shotgun (WGS) entry which is preliminary data.</text>
</comment>
<proteinExistence type="predicted"/>
<name>A0AAD7BAR3_9AGAR</name>
<protein>
    <submittedName>
        <fullName evidence="1">Uncharacterized protein</fullName>
    </submittedName>
</protein>
<evidence type="ECO:0000313" key="1">
    <source>
        <dbReference type="EMBL" id="KAJ7614897.1"/>
    </source>
</evidence>
<evidence type="ECO:0000313" key="2">
    <source>
        <dbReference type="Proteomes" id="UP001221142"/>
    </source>
</evidence>
<keyword evidence="2" id="KW-1185">Reference proteome</keyword>
<organism evidence="1 2">
    <name type="scientific">Roridomyces roridus</name>
    <dbReference type="NCBI Taxonomy" id="1738132"/>
    <lineage>
        <taxon>Eukaryota</taxon>
        <taxon>Fungi</taxon>
        <taxon>Dikarya</taxon>
        <taxon>Basidiomycota</taxon>
        <taxon>Agaricomycotina</taxon>
        <taxon>Agaricomycetes</taxon>
        <taxon>Agaricomycetidae</taxon>
        <taxon>Agaricales</taxon>
        <taxon>Marasmiineae</taxon>
        <taxon>Mycenaceae</taxon>
        <taxon>Roridomyces</taxon>
    </lineage>
</organism>